<evidence type="ECO:0000256" key="3">
    <source>
        <dbReference type="ARBA" id="ARBA00022729"/>
    </source>
</evidence>
<dbReference type="PROSITE" id="PS50104">
    <property type="entry name" value="TIR"/>
    <property type="match status" value="2"/>
</dbReference>
<keyword evidence="4" id="KW-1133">Transmembrane helix</keyword>
<feature type="compositionally biased region" description="Polar residues" evidence="6">
    <location>
        <begin position="669"/>
        <end position="679"/>
    </location>
</feature>
<evidence type="ECO:0000259" key="7">
    <source>
        <dbReference type="PROSITE" id="PS50104"/>
    </source>
</evidence>
<dbReference type="Proteomes" id="UP001152320">
    <property type="component" value="Chromosome 8"/>
</dbReference>
<evidence type="ECO:0000256" key="1">
    <source>
        <dbReference type="ARBA" id="ARBA00004370"/>
    </source>
</evidence>
<keyword evidence="3" id="KW-0732">Signal</keyword>
<evidence type="ECO:0000256" key="5">
    <source>
        <dbReference type="ARBA" id="ARBA00023136"/>
    </source>
</evidence>
<dbReference type="PANTHER" id="PTHR24365">
    <property type="entry name" value="TOLL-LIKE RECEPTOR"/>
    <property type="match status" value="1"/>
</dbReference>
<evidence type="ECO:0000256" key="2">
    <source>
        <dbReference type="ARBA" id="ARBA00022692"/>
    </source>
</evidence>
<feature type="compositionally biased region" description="Low complexity" evidence="6">
    <location>
        <begin position="772"/>
        <end position="782"/>
    </location>
</feature>
<sequence length="808" mass="92117">MIKGMVEAAVRWMKAGLPLRKLKIVLFARKIEGNPKDAARSSGYRLTLDAFEKLKEKYDMQYMIPKEVKLEFDIYLSYSEADKSIVEKIQEKLQKNKEDVRIFSTRQQLDENSFWQEDMYEVMMKSARVITVLTPNYLQTTACLEQYNIALCCNRKAHRDMLAPFYAITIENMPTYMGLVQYVDCRSQDAESINSACYQIIISLSINFTRSLSVMNASVVRYDLFLSYSHKDTEMAQKIVKMLQDLNPHLKIFFDVQELKTGKSWQRALYHSIDGSRCLVALMTDNYIKSAVCQEEFNLAMMKHYAKTNHLQLIPFVIEEVSHLPPGFEKIPQITTSADTLEDDICTLCSSLVTWLDTGAISEDSTYHKYFFNSKDMKFHISEKWETLRRDTFEKKFHNAQRTLSTSDFPPAVTDAFKKGKKQSAKDESCDIVLSYNEHDKMYADYIMKLLQHFAPKLNIQAKGKNEQERLTRIEEGKKIVPLLSPSYIESPEQVEELHIAIWRSRLSPNLIFPIHLHTLPLRPAYFHLLPCAVNLNDSLWTELALKERVVLPDEVEKAFKGFSKTSEEIALYMAVYYLLDTVERERHEATTQSSSSSPKPALLNPFCLDRKIKDLGTDDDEQAPNTNTNHSGTAGDDMDSTSEVTSDAALNKAEDEVSHTNKSHTETDGTSELTSNAATDKPKDEVSDTSKLQSDTDATSEQHSNAAVEKAEDETNNSNKTLLVTEITEEEKDVTMTLVKENTGQDLVLRKDDIKPVEPYSGQKSPDEHTSVGSKQGSSSSKWRRASGHEKRKSSGKKKKSRMCNLI</sequence>
<name>A0A9Q1H987_HOLLE</name>
<dbReference type="GO" id="GO:0005886">
    <property type="term" value="C:plasma membrane"/>
    <property type="evidence" value="ECO:0007669"/>
    <property type="project" value="TreeGrafter"/>
</dbReference>
<protein>
    <recommendedName>
        <fullName evidence="7">TIR domain-containing protein</fullName>
    </recommendedName>
</protein>
<feature type="compositionally biased region" description="Polar residues" evidence="6">
    <location>
        <begin position="624"/>
        <end position="633"/>
    </location>
</feature>
<dbReference type="SMART" id="SM00255">
    <property type="entry name" value="TIR"/>
    <property type="match status" value="2"/>
</dbReference>
<proteinExistence type="predicted"/>
<feature type="compositionally biased region" description="Polar residues" evidence="6">
    <location>
        <begin position="690"/>
        <end position="706"/>
    </location>
</feature>
<feature type="compositionally biased region" description="Basic residues" evidence="6">
    <location>
        <begin position="783"/>
        <end position="808"/>
    </location>
</feature>
<dbReference type="AlphaFoldDB" id="A0A9Q1H987"/>
<keyword evidence="5" id="KW-0472">Membrane</keyword>
<organism evidence="8 9">
    <name type="scientific">Holothuria leucospilota</name>
    <name type="common">Black long sea cucumber</name>
    <name type="synonym">Mertensiothuria leucospilota</name>
    <dbReference type="NCBI Taxonomy" id="206669"/>
    <lineage>
        <taxon>Eukaryota</taxon>
        <taxon>Metazoa</taxon>
        <taxon>Echinodermata</taxon>
        <taxon>Eleutherozoa</taxon>
        <taxon>Echinozoa</taxon>
        <taxon>Holothuroidea</taxon>
        <taxon>Aspidochirotacea</taxon>
        <taxon>Aspidochirotida</taxon>
        <taxon>Holothuriidae</taxon>
        <taxon>Holothuria</taxon>
    </lineage>
</organism>
<dbReference type="GO" id="GO:0038023">
    <property type="term" value="F:signaling receptor activity"/>
    <property type="evidence" value="ECO:0007669"/>
    <property type="project" value="TreeGrafter"/>
</dbReference>
<feature type="compositionally biased region" description="Basic and acidic residues" evidence="6">
    <location>
        <begin position="653"/>
        <end position="668"/>
    </location>
</feature>
<feature type="region of interest" description="Disordered" evidence="6">
    <location>
        <begin position="616"/>
        <end position="808"/>
    </location>
</feature>
<dbReference type="Pfam" id="PF13676">
    <property type="entry name" value="TIR_2"/>
    <property type="match status" value="2"/>
</dbReference>
<dbReference type="InterPro" id="IPR000157">
    <property type="entry name" value="TIR_dom"/>
</dbReference>
<keyword evidence="9" id="KW-1185">Reference proteome</keyword>
<dbReference type="OrthoDB" id="10037120at2759"/>
<dbReference type="Gene3D" id="3.40.50.10140">
    <property type="entry name" value="Toll/interleukin-1 receptor homology (TIR) domain"/>
    <property type="match status" value="3"/>
</dbReference>
<dbReference type="SUPFAM" id="SSF52200">
    <property type="entry name" value="Toll/Interleukin receptor TIR domain"/>
    <property type="match status" value="3"/>
</dbReference>
<reference evidence="8" key="1">
    <citation type="submission" date="2021-10" db="EMBL/GenBank/DDBJ databases">
        <title>Tropical sea cucumber genome reveals ecological adaptation and Cuvierian tubules defense mechanism.</title>
        <authorList>
            <person name="Chen T."/>
        </authorList>
    </citation>
    <scope>NUCLEOTIDE SEQUENCE</scope>
    <source>
        <strain evidence="8">Nanhai2018</strain>
        <tissue evidence="8">Muscle</tissue>
    </source>
</reference>
<evidence type="ECO:0000256" key="6">
    <source>
        <dbReference type="SAM" id="MobiDB-lite"/>
    </source>
</evidence>
<feature type="domain" description="TIR" evidence="7">
    <location>
        <begin position="220"/>
        <end position="352"/>
    </location>
</feature>
<dbReference type="GO" id="GO:0007165">
    <property type="term" value="P:signal transduction"/>
    <property type="evidence" value="ECO:0007669"/>
    <property type="project" value="InterPro"/>
</dbReference>
<gene>
    <name evidence="8" type="ORF">HOLleu_18600</name>
</gene>
<accession>A0A9Q1H987</accession>
<comment type="caution">
    <text evidence="8">The sequence shown here is derived from an EMBL/GenBank/DDBJ whole genome shotgun (WGS) entry which is preliminary data.</text>
</comment>
<evidence type="ECO:0000313" key="9">
    <source>
        <dbReference type="Proteomes" id="UP001152320"/>
    </source>
</evidence>
<keyword evidence="2" id="KW-0812">Transmembrane</keyword>
<feature type="domain" description="TIR" evidence="7">
    <location>
        <begin position="70"/>
        <end position="200"/>
    </location>
</feature>
<dbReference type="InterPro" id="IPR035897">
    <property type="entry name" value="Toll_tir_struct_dom_sf"/>
</dbReference>
<evidence type="ECO:0000256" key="4">
    <source>
        <dbReference type="ARBA" id="ARBA00022989"/>
    </source>
</evidence>
<evidence type="ECO:0000313" key="8">
    <source>
        <dbReference type="EMBL" id="KAJ8037709.1"/>
    </source>
</evidence>
<dbReference type="EMBL" id="JAIZAY010000008">
    <property type="protein sequence ID" value="KAJ8037709.1"/>
    <property type="molecule type" value="Genomic_DNA"/>
</dbReference>
<comment type="subcellular location">
    <subcellularLocation>
        <location evidence="1">Membrane</location>
    </subcellularLocation>
</comment>
<dbReference type="PANTHER" id="PTHR24365:SF530">
    <property type="entry name" value="MSTPROX-RELATED"/>
    <property type="match status" value="1"/>
</dbReference>